<proteinExistence type="predicted"/>
<gene>
    <name evidence="4" type="ORF">ACFSJ3_10495</name>
</gene>
<keyword evidence="5" id="KW-1185">Reference proteome</keyword>
<evidence type="ECO:0000313" key="5">
    <source>
        <dbReference type="Proteomes" id="UP001597380"/>
    </source>
</evidence>
<keyword evidence="3" id="KW-0413">Isomerase</keyword>
<dbReference type="InterPro" id="IPR001753">
    <property type="entry name" value="Enoyl-CoA_hydra/iso"/>
</dbReference>
<dbReference type="Gene3D" id="3.90.226.10">
    <property type="entry name" value="2-enoyl-CoA Hydratase, Chain A, domain 1"/>
    <property type="match status" value="1"/>
</dbReference>
<dbReference type="Pfam" id="PF00378">
    <property type="entry name" value="ECH_1"/>
    <property type="match status" value="1"/>
</dbReference>
<dbReference type="RefSeq" id="WP_345339202.1">
    <property type="nucleotide sequence ID" value="NZ_BAABLI010000008.1"/>
</dbReference>
<accession>A0ABW4XPP1</accession>
<evidence type="ECO:0000313" key="4">
    <source>
        <dbReference type="EMBL" id="MFD2096413.1"/>
    </source>
</evidence>
<dbReference type="InterPro" id="IPR029045">
    <property type="entry name" value="ClpP/crotonase-like_dom_sf"/>
</dbReference>
<reference evidence="5" key="1">
    <citation type="journal article" date="2019" name="Int. J. Syst. Evol. Microbiol.">
        <title>The Global Catalogue of Microorganisms (GCM) 10K type strain sequencing project: providing services to taxonomists for standard genome sequencing and annotation.</title>
        <authorList>
            <consortium name="The Broad Institute Genomics Platform"/>
            <consortium name="The Broad Institute Genome Sequencing Center for Infectious Disease"/>
            <person name="Wu L."/>
            <person name="Ma J."/>
        </authorList>
    </citation>
    <scope>NUCLEOTIDE SEQUENCE [LARGE SCALE GENOMIC DNA]</scope>
    <source>
        <strain evidence="5">CGMCC 1.10992</strain>
    </source>
</reference>
<evidence type="ECO:0000256" key="2">
    <source>
        <dbReference type="ARBA" id="ARBA00023140"/>
    </source>
</evidence>
<dbReference type="Proteomes" id="UP001597380">
    <property type="component" value="Unassembled WGS sequence"/>
</dbReference>
<name>A0ABW4XPP1_9GAMM</name>
<organism evidence="4 5">
    <name type="scientific">Corallincola platygyrae</name>
    <dbReference type="NCBI Taxonomy" id="1193278"/>
    <lineage>
        <taxon>Bacteria</taxon>
        <taxon>Pseudomonadati</taxon>
        <taxon>Pseudomonadota</taxon>
        <taxon>Gammaproteobacteria</taxon>
        <taxon>Alteromonadales</taxon>
        <taxon>Psychromonadaceae</taxon>
        <taxon>Corallincola</taxon>
    </lineage>
</organism>
<dbReference type="EMBL" id="JBHUHT010000012">
    <property type="protein sequence ID" value="MFD2096413.1"/>
    <property type="molecule type" value="Genomic_DNA"/>
</dbReference>
<dbReference type="PANTHER" id="PTHR43684">
    <property type="match status" value="1"/>
</dbReference>
<dbReference type="SUPFAM" id="SSF52096">
    <property type="entry name" value="ClpP/crotonase"/>
    <property type="match status" value="1"/>
</dbReference>
<dbReference type="CDD" id="cd06558">
    <property type="entry name" value="crotonase-like"/>
    <property type="match status" value="1"/>
</dbReference>
<evidence type="ECO:0000256" key="3">
    <source>
        <dbReference type="ARBA" id="ARBA00023235"/>
    </source>
</evidence>
<sequence length="251" mass="27585">MSSHITQQVSQGVLVLTFNRPEKRNALTQEMYQSLTDALEQASQNDEIRVVMFQGASNCFTAGNDLKDFLAMNQPPESLPVVHFLRALMYFEKPLVASVTGAAVGIGTTLLLHCDLIYAAEDSRFQLPFTQLGLVPEAGASVLLPQLAGYPRAAELLFLGDMFDTETAREIGLINKVLDDDDVLSYGLQQAQRLAAMPSEAIYASRKLLRQPRRKALKRSLEAELTCFFNALASDASKSAIEKALKRVSGE</sequence>
<comment type="caution">
    <text evidence="4">The sequence shown here is derived from an EMBL/GenBank/DDBJ whole genome shotgun (WGS) entry which is preliminary data.</text>
</comment>
<evidence type="ECO:0000256" key="1">
    <source>
        <dbReference type="ARBA" id="ARBA00004275"/>
    </source>
</evidence>
<dbReference type="PANTHER" id="PTHR43684:SF1">
    <property type="entry name" value="ENOYL-COA DELTA ISOMERASE 2"/>
    <property type="match status" value="1"/>
</dbReference>
<keyword evidence="2" id="KW-0576">Peroxisome</keyword>
<dbReference type="InterPro" id="IPR051053">
    <property type="entry name" value="ECH/Chromodomain_protein"/>
</dbReference>
<comment type="subcellular location">
    <subcellularLocation>
        <location evidence="1">Peroxisome</location>
    </subcellularLocation>
</comment>
<protein>
    <submittedName>
        <fullName evidence="4">Enoyl-CoA hydratase</fullName>
    </submittedName>
</protein>